<protein>
    <submittedName>
        <fullName evidence="1">Uncharacterized protein</fullName>
    </submittedName>
</protein>
<keyword evidence="2" id="KW-1185">Reference proteome</keyword>
<gene>
    <name evidence="1" type="ORF">Gohar_026725</name>
</gene>
<dbReference type="AlphaFoldDB" id="A0A7J9HSF6"/>
<evidence type="ECO:0000313" key="1">
    <source>
        <dbReference type="EMBL" id="MBA0812787.1"/>
    </source>
</evidence>
<organism evidence="1 2">
    <name type="scientific">Gossypium harknessii</name>
    <dbReference type="NCBI Taxonomy" id="34285"/>
    <lineage>
        <taxon>Eukaryota</taxon>
        <taxon>Viridiplantae</taxon>
        <taxon>Streptophyta</taxon>
        <taxon>Embryophyta</taxon>
        <taxon>Tracheophyta</taxon>
        <taxon>Spermatophyta</taxon>
        <taxon>Magnoliopsida</taxon>
        <taxon>eudicotyledons</taxon>
        <taxon>Gunneridae</taxon>
        <taxon>Pentapetalae</taxon>
        <taxon>rosids</taxon>
        <taxon>malvids</taxon>
        <taxon>Malvales</taxon>
        <taxon>Malvaceae</taxon>
        <taxon>Malvoideae</taxon>
        <taxon>Gossypium</taxon>
    </lineage>
</organism>
<evidence type="ECO:0000313" key="2">
    <source>
        <dbReference type="Proteomes" id="UP000593560"/>
    </source>
</evidence>
<comment type="caution">
    <text evidence="1">The sequence shown here is derived from an EMBL/GenBank/DDBJ whole genome shotgun (WGS) entry which is preliminary data.</text>
</comment>
<dbReference type="OrthoDB" id="10384044at2759"/>
<sequence length="99" mass="11714">MFYWFEDWLKSWAKHELRRQEITELTVVMAEAESFVELGPTKNKFKCLSLMERAMVRETMRKMKRDIAMMATILIAQVAIENHKMRSGDLTTQGTRERG</sequence>
<dbReference type="Proteomes" id="UP000593560">
    <property type="component" value="Unassembled WGS sequence"/>
</dbReference>
<accession>A0A7J9HSF6</accession>
<name>A0A7J9HSF6_9ROSI</name>
<proteinExistence type="predicted"/>
<reference evidence="1 2" key="1">
    <citation type="journal article" date="2019" name="Genome Biol. Evol.">
        <title>Insights into the evolution of the New World diploid cottons (Gossypium, subgenus Houzingenia) based on genome sequencing.</title>
        <authorList>
            <person name="Grover C.E."/>
            <person name="Arick M.A. 2nd"/>
            <person name="Thrash A."/>
            <person name="Conover J.L."/>
            <person name="Sanders W.S."/>
            <person name="Peterson D.G."/>
            <person name="Frelichowski J.E."/>
            <person name="Scheffler J.A."/>
            <person name="Scheffler B.E."/>
            <person name="Wendel J.F."/>
        </authorList>
    </citation>
    <scope>NUCLEOTIDE SEQUENCE [LARGE SCALE GENOMIC DNA]</scope>
    <source>
        <strain evidence="1">0</strain>
        <tissue evidence="1">Leaf</tissue>
    </source>
</reference>
<dbReference type="EMBL" id="JABFAD010000011">
    <property type="protein sequence ID" value="MBA0812787.1"/>
    <property type="molecule type" value="Genomic_DNA"/>
</dbReference>